<proteinExistence type="predicted"/>
<accession>A0A7X3LY18</accession>
<protein>
    <submittedName>
        <fullName evidence="1">Uncharacterized protein</fullName>
    </submittedName>
</protein>
<evidence type="ECO:0000313" key="1">
    <source>
        <dbReference type="EMBL" id="MXN67211.1"/>
    </source>
</evidence>
<sequence>MKHTSLDDLKVVSTVRADPQTGELSRNERLERWAKLLERAPDRRLATLRGTEYEPPDVRHGMRASGSAISVAFEDPVLRRQGLKSDTYGDAKEFFNLDDWQLHGIVCYCHFGASMSAETAARCVRATISQPTGPGIFERLARMLIRSTR</sequence>
<name>A0A7X3LY18_9HYPH</name>
<keyword evidence="2" id="KW-1185">Reference proteome</keyword>
<dbReference type="RefSeq" id="WP_160777442.1">
    <property type="nucleotide sequence ID" value="NZ_WUMV01000009.1"/>
</dbReference>
<comment type="caution">
    <text evidence="1">The sequence shown here is derived from an EMBL/GenBank/DDBJ whole genome shotgun (WGS) entry which is preliminary data.</text>
</comment>
<evidence type="ECO:0000313" key="2">
    <source>
        <dbReference type="Proteomes" id="UP000433101"/>
    </source>
</evidence>
<dbReference type="EMBL" id="WUMV01000009">
    <property type="protein sequence ID" value="MXN67211.1"/>
    <property type="molecule type" value="Genomic_DNA"/>
</dbReference>
<dbReference type="Proteomes" id="UP000433101">
    <property type="component" value="Unassembled WGS sequence"/>
</dbReference>
<organism evidence="1 2">
    <name type="scientific">Stappia sediminis</name>
    <dbReference type="NCBI Taxonomy" id="2692190"/>
    <lineage>
        <taxon>Bacteria</taxon>
        <taxon>Pseudomonadati</taxon>
        <taxon>Pseudomonadota</taxon>
        <taxon>Alphaproteobacteria</taxon>
        <taxon>Hyphomicrobiales</taxon>
        <taxon>Stappiaceae</taxon>
        <taxon>Stappia</taxon>
    </lineage>
</organism>
<dbReference type="AlphaFoldDB" id="A0A7X3LY18"/>
<reference evidence="1 2" key="1">
    <citation type="submission" date="2019-12" db="EMBL/GenBank/DDBJ databases">
        <authorList>
            <person name="Li M."/>
        </authorList>
    </citation>
    <scope>NUCLEOTIDE SEQUENCE [LARGE SCALE GENOMIC DNA]</scope>
    <source>
        <strain evidence="1 2">GBMRC 2046</strain>
    </source>
</reference>
<gene>
    <name evidence="1" type="ORF">GR183_20070</name>
</gene>